<dbReference type="AlphaFoldDB" id="A0A5B7I5N4"/>
<dbReference type="GO" id="GO:0016020">
    <property type="term" value="C:membrane"/>
    <property type="evidence" value="ECO:0007669"/>
    <property type="project" value="UniProtKB-SubCell"/>
</dbReference>
<dbReference type="Proteomes" id="UP000324222">
    <property type="component" value="Unassembled WGS sequence"/>
</dbReference>
<dbReference type="OrthoDB" id="3936150at2759"/>
<sequence length="116" mass="12830">MYFLHLVDHVCFSSTDINDDVDEGEEYEVAITATGYGSFQYWLILLGGFANASDAIEILCVSILLPAAECDLHMTSEDKGWLSAIAFVGEQFFFCREYSAGRNKLLSSGGGERKQL</sequence>
<keyword evidence="4" id="KW-1133">Transmembrane helix</keyword>
<dbReference type="PANTHER" id="PTHR23511:SF34">
    <property type="entry name" value="SYNAPTIC VESICLE GLYCOPROTEIN 2"/>
    <property type="match status" value="1"/>
</dbReference>
<evidence type="ECO:0000256" key="2">
    <source>
        <dbReference type="ARBA" id="ARBA00022448"/>
    </source>
</evidence>
<keyword evidence="3" id="KW-0812">Transmembrane</keyword>
<gene>
    <name evidence="6" type="primary">Sv2b_0</name>
    <name evidence="6" type="ORF">E2C01_071647</name>
</gene>
<protein>
    <submittedName>
        <fullName evidence="6">Synaptic vesicle glycoprotein 2B</fullName>
    </submittedName>
</protein>
<evidence type="ECO:0000256" key="1">
    <source>
        <dbReference type="ARBA" id="ARBA00004141"/>
    </source>
</evidence>
<evidence type="ECO:0000313" key="7">
    <source>
        <dbReference type="Proteomes" id="UP000324222"/>
    </source>
</evidence>
<evidence type="ECO:0000256" key="5">
    <source>
        <dbReference type="ARBA" id="ARBA00023136"/>
    </source>
</evidence>
<keyword evidence="2" id="KW-0813">Transport</keyword>
<name>A0A5B7I5N4_PORTR</name>
<dbReference type="EMBL" id="VSRR010045284">
    <property type="protein sequence ID" value="MPC77199.1"/>
    <property type="molecule type" value="Genomic_DNA"/>
</dbReference>
<comment type="subcellular location">
    <subcellularLocation>
        <location evidence="1">Membrane</location>
        <topology evidence="1">Multi-pass membrane protein</topology>
    </subcellularLocation>
</comment>
<keyword evidence="5" id="KW-0472">Membrane</keyword>
<evidence type="ECO:0000256" key="3">
    <source>
        <dbReference type="ARBA" id="ARBA00022692"/>
    </source>
</evidence>
<dbReference type="PANTHER" id="PTHR23511">
    <property type="entry name" value="SYNAPTIC VESICLE GLYCOPROTEIN 2"/>
    <property type="match status" value="1"/>
</dbReference>
<reference evidence="6 7" key="1">
    <citation type="submission" date="2019-05" db="EMBL/GenBank/DDBJ databases">
        <title>Another draft genome of Portunus trituberculatus and its Hox gene families provides insights of decapod evolution.</title>
        <authorList>
            <person name="Jeong J.-H."/>
            <person name="Song I."/>
            <person name="Kim S."/>
            <person name="Choi T."/>
            <person name="Kim D."/>
            <person name="Ryu S."/>
            <person name="Kim W."/>
        </authorList>
    </citation>
    <scope>NUCLEOTIDE SEQUENCE [LARGE SCALE GENOMIC DNA]</scope>
    <source>
        <tissue evidence="6">Muscle</tissue>
    </source>
</reference>
<dbReference type="SUPFAM" id="SSF103473">
    <property type="entry name" value="MFS general substrate transporter"/>
    <property type="match status" value="1"/>
</dbReference>
<organism evidence="6 7">
    <name type="scientific">Portunus trituberculatus</name>
    <name type="common">Swimming crab</name>
    <name type="synonym">Neptunus trituberculatus</name>
    <dbReference type="NCBI Taxonomy" id="210409"/>
    <lineage>
        <taxon>Eukaryota</taxon>
        <taxon>Metazoa</taxon>
        <taxon>Ecdysozoa</taxon>
        <taxon>Arthropoda</taxon>
        <taxon>Crustacea</taxon>
        <taxon>Multicrustacea</taxon>
        <taxon>Malacostraca</taxon>
        <taxon>Eumalacostraca</taxon>
        <taxon>Eucarida</taxon>
        <taxon>Decapoda</taxon>
        <taxon>Pleocyemata</taxon>
        <taxon>Brachyura</taxon>
        <taxon>Eubrachyura</taxon>
        <taxon>Portunoidea</taxon>
        <taxon>Portunidae</taxon>
        <taxon>Portuninae</taxon>
        <taxon>Portunus</taxon>
    </lineage>
</organism>
<proteinExistence type="predicted"/>
<dbReference type="InterPro" id="IPR036259">
    <property type="entry name" value="MFS_trans_sf"/>
</dbReference>
<accession>A0A5B7I5N4</accession>
<evidence type="ECO:0000313" key="6">
    <source>
        <dbReference type="EMBL" id="MPC77199.1"/>
    </source>
</evidence>
<comment type="caution">
    <text evidence="6">The sequence shown here is derived from an EMBL/GenBank/DDBJ whole genome shotgun (WGS) entry which is preliminary data.</text>
</comment>
<keyword evidence="7" id="KW-1185">Reference proteome</keyword>
<evidence type="ECO:0000256" key="4">
    <source>
        <dbReference type="ARBA" id="ARBA00022989"/>
    </source>
</evidence>